<evidence type="ECO:0000256" key="1">
    <source>
        <dbReference type="ARBA" id="ARBA00001933"/>
    </source>
</evidence>
<gene>
    <name evidence="3" type="ORF">METZ01_LOCUS188644</name>
</gene>
<dbReference type="InterPro" id="IPR015424">
    <property type="entry name" value="PyrdxlP-dep_Trfase"/>
</dbReference>
<protein>
    <recommendedName>
        <fullName evidence="4">Aminotransferase class V-fold PLP-dependent enzyme</fullName>
    </recommendedName>
</protein>
<evidence type="ECO:0008006" key="4">
    <source>
        <dbReference type="Google" id="ProtNLM"/>
    </source>
</evidence>
<feature type="non-terminal residue" evidence="3">
    <location>
        <position position="177"/>
    </location>
</feature>
<evidence type="ECO:0000313" key="3">
    <source>
        <dbReference type="EMBL" id="SVB35790.1"/>
    </source>
</evidence>
<dbReference type="EMBL" id="UINC01038578">
    <property type="protein sequence ID" value="SVB35790.1"/>
    <property type="molecule type" value="Genomic_DNA"/>
</dbReference>
<dbReference type="AlphaFoldDB" id="A0A382DBH0"/>
<organism evidence="3">
    <name type="scientific">marine metagenome</name>
    <dbReference type="NCBI Taxonomy" id="408172"/>
    <lineage>
        <taxon>unclassified sequences</taxon>
        <taxon>metagenomes</taxon>
        <taxon>ecological metagenomes</taxon>
    </lineage>
</organism>
<dbReference type="InterPro" id="IPR015421">
    <property type="entry name" value="PyrdxlP-dep_Trfase_major"/>
</dbReference>
<dbReference type="PANTHER" id="PTHR32328">
    <property type="entry name" value="L-SERYL-TRNA(SEC) SELENIUM TRANSFERASE"/>
    <property type="match status" value="1"/>
</dbReference>
<comment type="cofactor">
    <cofactor evidence="1">
        <name>pyridoxal 5'-phosphate</name>
        <dbReference type="ChEBI" id="CHEBI:597326"/>
    </cofactor>
</comment>
<dbReference type="GO" id="GO:0004125">
    <property type="term" value="F:L-seryl-tRNA(Sec) selenium transferase activity"/>
    <property type="evidence" value="ECO:0007669"/>
    <property type="project" value="TreeGrafter"/>
</dbReference>
<reference evidence="3" key="1">
    <citation type="submission" date="2018-05" db="EMBL/GenBank/DDBJ databases">
        <authorList>
            <person name="Lanie J.A."/>
            <person name="Ng W.-L."/>
            <person name="Kazmierczak K.M."/>
            <person name="Andrzejewski T.M."/>
            <person name="Davidsen T.M."/>
            <person name="Wayne K.J."/>
            <person name="Tettelin H."/>
            <person name="Glass J.I."/>
            <person name="Rusch D."/>
            <person name="Podicherti R."/>
            <person name="Tsui H.-C.T."/>
            <person name="Winkler M.E."/>
        </authorList>
    </citation>
    <scope>NUCLEOTIDE SEQUENCE</scope>
</reference>
<dbReference type="PANTHER" id="PTHR32328:SF0">
    <property type="entry name" value="L-SERYL-TRNA(SEC) SELENIUM TRANSFERASE"/>
    <property type="match status" value="1"/>
</dbReference>
<dbReference type="SUPFAM" id="SSF53383">
    <property type="entry name" value="PLP-dependent transferases"/>
    <property type="match status" value="1"/>
</dbReference>
<dbReference type="Gene3D" id="3.40.640.10">
    <property type="entry name" value="Type I PLP-dependent aspartate aminotransferase-like (Major domain)"/>
    <property type="match status" value="1"/>
</dbReference>
<proteinExistence type="predicted"/>
<sequence length="177" mass="18799">MSIYERLGVRTFINARGTITTLGGSVMPADVVAAMSEASRHFIHLDDFQRKADERICELTGAPGAFICSGAASGMLLAGAACLTGNDADAIAALPETDARPNQFVISLVDSHYYVHQGFVVSGGELVRIGTRQSVTPDDYADAITERTAALVYFLGSQPDDELAQIVEIAHAKDIPV</sequence>
<name>A0A382DBH0_9ZZZZ</name>
<accession>A0A382DBH0</accession>
<evidence type="ECO:0000256" key="2">
    <source>
        <dbReference type="ARBA" id="ARBA00022898"/>
    </source>
</evidence>
<keyword evidence="2" id="KW-0663">Pyridoxal phosphate</keyword>